<dbReference type="PANTHER" id="PTHR43685">
    <property type="entry name" value="GLYCOSYLTRANSFERASE"/>
    <property type="match status" value="1"/>
</dbReference>
<organism evidence="2 3">
    <name type="scientific">Donghicola mangrovi</name>
    <dbReference type="NCBI Taxonomy" id="2729614"/>
    <lineage>
        <taxon>Bacteria</taxon>
        <taxon>Pseudomonadati</taxon>
        <taxon>Pseudomonadota</taxon>
        <taxon>Alphaproteobacteria</taxon>
        <taxon>Rhodobacterales</taxon>
        <taxon>Roseobacteraceae</taxon>
        <taxon>Donghicola</taxon>
    </lineage>
</organism>
<protein>
    <submittedName>
        <fullName evidence="2">Glycosyltransferase family 2 protein</fullName>
    </submittedName>
</protein>
<reference evidence="2 3" key="1">
    <citation type="submission" date="2020-04" db="EMBL/GenBank/DDBJ databases">
        <title>Donghicola sp., a member of the Rhodobacteraceae family isolated from mangrove forest in Thailand.</title>
        <authorList>
            <person name="Charoenyingcharoen P."/>
            <person name="Yukphan P."/>
        </authorList>
    </citation>
    <scope>NUCLEOTIDE SEQUENCE [LARGE SCALE GENOMIC DNA]</scope>
    <source>
        <strain evidence="2 3">B5-SW-15</strain>
    </source>
</reference>
<dbReference type="PANTHER" id="PTHR43685:SF2">
    <property type="entry name" value="GLYCOSYLTRANSFERASE 2-LIKE DOMAIN-CONTAINING PROTEIN"/>
    <property type="match status" value="1"/>
</dbReference>
<dbReference type="InterPro" id="IPR050834">
    <property type="entry name" value="Glycosyltransf_2"/>
</dbReference>
<gene>
    <name evidence="2" type="ORF">HJ536_20495</name>
</gene>
<dbReference type="AlphaFoldDB" id="A0A850Q9A9"/>
<proteinExistence type="predicted"/>
<dbReference type="InterPro" id="IPR001173">
    <property type="entry name" value="Glyco_trans_2-like"/>
</dbReference>
<sequence>MAHSSDQFRLAVVIPVWNDAEGLARLLPQVLALPEVVQVIVVDDASDPPCNADNIALGDWAGDARLIWARSEDQRGAGHARNLGLGMVEADHVLYFDSDDIILPEFIDLIADLSQADTPDFDFCLFRHVDSRRRAQGIEAPLASDQFHWDMIGLPNDPRLITRDEAARLCRVSAYPWNKIYKTEFLRLHQIKCTEIMVHNDVELHWTSFMRASNIIASTRVCCEHFVSPGGSRLTNRSGKDRLQVFEALNAVQEALVSAPETSIVFIDAALEFYLNLFQWIYDFLDEELRKAFMSKAQDFLFANMSVPLVTLAATRDPMLARRLNTLLTRPLP</sequence>
<dbReference type="RefSeq" id="WP_177159248.1">
    <property type="nucleotide sequence ID" value="NZ_JABCJE010000027.1"/>
</dbReference>
<keyword evidence="2" id="KW-0808">Transferase</keyword>
<dbReference type="Proteomes" id="UP000592216">
    <property type="component" value="Unassembled WGS sequence"/>
</dbReference>
<evidence type="ECO:0000259" key="1">
    <source>
        <dbReference type="Pfam" id="PF00535"/>
    </source>
</evidence>
<evidence type="ECO:0000313" key="2">
    <source>
        <dbReference type="EMBL" id="NVO25736.1"/>
    </source>
</evidence>
<dbReference type="GO" id="GO:0016740">
    <property type="term" value="F:transferase activity"/>
    <property type="evidence" value="ECO:0007669"/>
    <property type="project" value="UniProtKB-KW"/>
</dbReference>
<name>A0A850Q9A9_9RHOB</name>
<accession>A0A850Q9A9</accession>
<dbReference type="SUPFAM" id="SSF53448">
    <property type="entry name" value="Nucleotide-diphospho-sugar transferases"/>
    <property type="match status" value="1"/>
</dbReference>
<dbReference type="Gene3D" id="3.90.550.10">
    <property type="entry name" value="Spore Coat Polysaccharide Biosynthesis Protein SpsA, Chain A"/>
    <property type="match status" value="1"/>
</dbReference>
<dbReference type="Pfam" id="PF00535">
    <property type="entry name" value="Glycos_transf_2"/>
    <property type="match status" value="1"/>
</dbReference>
<dbReference type="InterPro" id="IPR029044">
    <property type="entry name" value="Nucleotide-diphossugar_trans"/>
</dbReference>
<comment type="caution">
    <text evidence="2">The sequence shown here is derived from an EMBL/GenBank/DDBJ whole genome shotgun (WGS) entry which is preliminary data.</text>
</comment>
<evidence type="ECO:0000313" key="3">
    <source>
        <dbReference type="Proteomes" id="UP000592216"/>
    </source>
</evidence>
<dbReference type="EMBL" id="JABCJE010000027">
    <property type="protein sequence ID" value="NVO25736.1"/>
    <property type="molecule type" value="Genomic_DNA"/>
</dbReference>
<feature type="domain" description="Glycosyltransferase 2-like" evidence="1">
    <location>
        <begin position="12"/>
        <end position="130"/>
    </location>
</feature>
<dbReference type="CDD" id="cd00761">
    <property type="entry name" value="Glyco_tranf_GTA_type"/>
    <property type="match status" value="1"/>
</dbReference>